<proteinExistence type="predicted"/>
<dbReference type="EMBL" id="OZ035827">
    <property type="protein sequence ID" value="CAL1605463.1"/>
    <property type="molecule type" value="Genomic_DNA"/>
</dbReference>
<feature type="region of interest" description="Disordered" evidence="1">
    <location>
        <begin position="108"/>
        <end position="127"/>
    </location>
</feature>
<feature type="compositionally biased region" description="Polar residues" evidence="1">
    <location>
        <begin position="118"/>
        <end position="127"/>
    </location>
</feature>
<evidence type="ECO:0000313" key="3">
    <source>
        <dbReference type="Proteomes" id="UP001497482"/>
    </source>
</evidence>
<reference evidence="2 3" key="1">
    <citation type="submission" date="2024-04" db="EMBL/GenBank/DDBJ databases">
        <authorList>
            <person name="Waldvogel A.-M."/>
            <person name="Schoenle A."/>
        </authorList>
    </citation>
    <scope>NUCLEOTIDE SEQUENCE [LARGE SCALE GENOMIC DNA]</scope>
</reference>
<organism evidence="2 3">
    <name type="scientific">Knipowitschia caucasica</name>
    <name type="common">Caucasian dwarf goby</name>
    <name type="synonym">Pomatoschistus caucasicus</name>
    <dbReference type="NCBI Taxonomy" id="637954"/>
    <lineage>
        <taxon>Eukaryota</taxon>
        <taxon>Metazoa</taxon>
        <taxon>Chordata</taxon>
        <taxon>Craniata</taxon>
        <taxon>Vertebrata</taxon>
        <taxon>Euteleostomi</taxon>
        <taxon>Actinopterygii</taxon>
        <taxon>Neopterygii</taxon>
        <taxon>Teleostei</taxon>
        <taxon>Neoteleostei</taxon>
        <taxon>Acanthomorphata</taxon>
        <taxon>Gobiaria</taxon>
        <taxon>Gobiiformes</taxon>
        <taxon>Gobioidei</taxon>
        <taxon>Gobiidae</taxon>
        <taxon>Gobiinae</taxon>
        <taxon>Knipowitschia</taxon>
    </lineage>
</organism>
<keyword evidence="3" id="KW-1185">Reference proteome</keyword>
<protein>
    <submittedName>
        <fullName evidence="2">Uncharacterized protein</fullName>
    </submittedName>
</protein>
<dbReference type="Proteomes" id="UP001497482">
    <property type="component" value="Chromosome 5"/>
</dbReference>
<dbReference type="AlphaFoldDB" id="A0AAV2LWL2"/>
<sequence>MSAYNQLLVCLGAHSGWWFPDSAGVSVGSAASYTTPSVGLSGRSHLESLWLRENTLPTDLEPSPLRRNDAFRSIQVTIGVLLVELSDSLVRPRAGECEAAVDQIPCDSSAEREAMSAAVTTARQRRR</sequence>
<evidence type="ECO:0000313" key="2">
    <source>
        <dbReference type="EMBL" id="CAL1605463.1"/>
    </source>
</evidence>
<gene>
    <name evidence="2" type="ORF">KC01_LOCUS32848</name>
</gene>
<name>A0AAV2LWL2_KNICA</name>
<accession>A0AAV2LWL2</accession>
<evidence type="ECO:0000256" key="1">
    <source>
        <dbReference type="SAM" id="MobiDB-lite"/>
    </source>
</evidence>